<evidence type="ECO:0000313" key="3">
    <source>
        <dbReference type="Proteomes" id="UP000335415"/>
    </source>
</evidence>
<keyword evidence="1" id="KW-0812">Transmembrane</keyword>
<dbReference type="RefSeq" id="WP_150435098.1">
    <property type="nucleotide sequence ID" value="NZ_VYKJ01000005.1"/>
</dbReference>
<name>A0A5J5G202_9GAMM</name>
<keyword evidence="3" id="KW-1185">Reference proteome</keyword>
<dbReference type="Proteomes" id="UP000335415">
    <property type="component" value="Unassembled WGS sequence"/>
</dbReference>
<gene>
    <name evidence="2" type="primary">ybgE</name>
    <name evidence="2" type="ORF">FJU30_11410</name>
</gene>
<dbReference type="EMBL" id="VYKJ01000005">
    <property type="protein sequence ID" value="KAA8999897.1"/>
    <property type="molecule type" value="Genomic_DNA"/>
</dbReference>
<dbReference type="NCBIfam" id="NF007881">
    <property type="entry name" value="PRK10588.1"/>
    <property type="match status" value="1"/>
</dbReference>
<protein>
    <submittedName>
        <fullName evidence="2">Cyd operon protein YbgE</fullName>
    </submittedName>
</protein>
<dbReference type="OrthoDB" id="5298003at2"/>
<dbReference type="PROSITE" id="PS51257">
    <property type="entry name" value="PROKAR_LIPOPROTEIN"/>
    <property type="match status" value="1"/>
</dbReference>
<reference evidence="2 3" key="1">
    <citation type="submission" date="2019-09" db="EMBL/GenBank/DDBJ databases">
        <authorList>
            <person name="Li Y."/>
        </authorList>
    </citation>
    <scope>NUCLEOTIDE SEQUENCE [LARGE SCALE GENOMIC DNA]</scope>
    <source>
        <strain evidence="2 3">L3-3HA</strain>
    </source>
</reference>
<dbReference type="Pfam" id="PF09600">
    <property type="entry name" value="Cyd_oper_YbgE"/>
    <property type="match status" value="1"/>
</dbReference>
<keyword evidence="1" id="KW-1133">Transmembrane helix</keyword>
<comment type="caution">
    <text evidence="2">The sequence shown here is derived from an EMBL/GenBank/DDBJ whole genome shotgun (WGS) entry which is preliminary data.</text>
</comment>
<dbReference type="AlphaFoldDB" id="A0A5J5G202"/>
<keyword evidence="1" id="KW-0472">Membrane</keyword>
<accession>A0A5J5G202</accession>
<feature type="transmembrane region" description="Helical" evidence="1">
    <location>
        <begin position="77"/>
        <end position="97"/>
    </location>
</feature>
<dbReference type="InterPro" id="IPR011846">
    <property type="entry name" value="Cyd_oper_YbgE"/>
</dbReference>
<proteinExistence type="predicted"/>
<evidence type="ECO:0000256" key="1">
    <source>
        <dbReference type="SAM" id="Phobius"/>
    </source>
</evidence>
<feature type="transmembrane region" description="Helical" evidence="1">
    <location>
        <begin position="46"/>
        <end position="65"/>
    </location>
</feature>
<evidence type="ECO:0000313" key="2">
    <source>
        <dbReference type="EMBL" id="KAA8999897.1"/>
    </source>
</evidence>
<dbReference type="NCBIfam" id="TIGR02112">
    <property type="entry name" value="cyd_oper_ybgE"/>
    <property type="match status" value="1"/>
</dbReference>
<sequence length="99" mass="11010">MGNMVDRVYALTDKRPLRALSLVLALVAAGCVLWDPSRFAARTSALALWQGLLLIWAVCSGVIHGTGFRPEHWRWRLIFAPLPALVILAAGLLYFFIHP</sequence>
<organism evidence="2 3">
    <name type="scientific">Affinibrenneria salicis</name>
    <dbReference type="NCBI Taxonomy" id="2590031"/>
    <lineage>
        <taxon>Bacteria</taxon>
        <taxon>Pseudomonadati</taxon>
        <taxon>Pseudomonadota</taxon>
        <taxon>Gammaproteobacteria</taxon>
        <taxon>Enterobacterales</taxon>
        <taxon>Pectobacteriaceae</taxon>
        <taxon>Affinibrenneria</taxon>
    </lineage>
</organism>
<feature type="transmembrane region" description="Helical" evidence="1">
    <location>
        <begin position="16"/>
        <end position="34"/>
    </location>
</feature>